<comment type="caution">
    <text evidence="1">The sequence shown here is derived from an EMBL/GenBank/DDBJ whole genome shotgun (WGS) entry which is preliminary data.</text>
</comment>
<accession>A0ACB7F5W1</accession>
<sequence length="178" mass="20006">MLTSSCVTHGLGPFVFDPGKAERRNLLWSGKWANCSECIILQEIEPPPKPTDTVDSLDRFMLYARQSDVDSEVVTTFLKNAACHNKLAAVLPPQEKDNSSWHDSNKHPLSNLKLEKDSVHCSKDSLYFFYAQVEFSNTHKNMRTKSVIFIRDATYGKTMKKLADASFPRYNSGLSVGG</sequence>
<evidence type="ECO:0000313" key="2">
    <source>
        <dbReference type="Proteomes" id="UP000805704"/>
    </source>
</evidence>
<gene>
    <name evidence="1" type="ORF">GBF38_013902</name>
</gene>
<protein>
    <submittedName>
        <fullName evidence="1">Uncharacterized protein</fullName>
    </submittedName>
</protein>
<dbReference type="Proteomes" id="UP000805704">
    <property type="component" value="Chromosome 16"/>
</dbReference>
<keyword evidence="2" id="KW-1185">Reference proteome</keyword>
<reference evidence="1" key="1">
    <citation type="submission" date="2020-04" db="EMBL/GenBank/DDBJ databases">
        <title>A chromosome-scale assembly and high-density genetic map of the yellow drum (Nibea albiflora) genome.</title>
        <authorList>
            <person name="Xu D."/>
            <person name="Zhang W."/>
            <person name="Chen R."/>
            <person name="Tan P."/>
            <person name="Wang L."/>
            <person name="Song H."/>
            <person name="Tian L."/>
            <person name="Zhu Q."/>
            <person name="Wang B."/>
        </authorList>
    </citation>
    <scope>NUCLEOTIDE SEQUENCE</scope>
    <source>
        <strain evidence="1">ZJHYS-2018</strain>
    </source>
</reference>
<proteinExistence type="predicted"/>
<evidence type="ECO:0000313" key="1">
    <source>
        <dbReference type="EMBL" id="KAG8009848.1"/>
    </source>
</evidence>
<name>A0ACB7F5W1_NIBAL</name>
<dbReference type="EMBL" id="CM024804">
    <property type="protein sequence ID" value="KAG8009848.1"/>
    <property type="molecule type" value="Genomic_DNA"/>
</dbReference>
<organism evidence="1 2">
    <name type="scientific">Nibea albiflora</name>
    <name type="common">Yellow drum</name>
    <name type="synonym">Corvina albiflora</name>
    <dbReference type="NCBI Taxonomy" id="240163"/>
    <lineage>
        <taxon>Eukaryota</taxon>
        <taxon>Metazoa</taxon>
        <taxon>Chordata</taxon>
        <taxon>Craniata</taxon>
        <taxon>Vertebrata</taxon>
        <taxon>Euteleostomi</taxon>
        <taxon>Actinopterygii</taxon>
        <taxon>Neopterygii</taxon>
        <taxon>Teleostei</taxon>
        <taxon>Neoteleostei</taxon>
        <taxon>Acanthomorphata</taxon>
        <taxon>Eupercaria</taxon>
        <taxon>Sciaenidae</taxon>
        <taxon>Nibea</taxon>
    </lineage>
</organism>